<organism evidence="1 2">
    <name type="scientific">Trichinella patagoniensis</name>
    <dbReference type="NCBI Taxonomy" id="990121"/>
    <lineage>
        <taxon>Eukaryota</taxon>
        <taxon>Metazoa</taxon>
        <taxon>Ecdysozoa</taxon>
        <taxon>Nematoda</taxon>
        <taxon>Enoplea</taxon>
        <taxon>Dorylaimia</taxon>
        <taxon>Trichinellida</taxon>
        <taxon>Trichinellidae</taxon>
        <taxon>Trichinella</taxon>
    </lineage>
</organism>
<sequence length="48" mass="5743">MKNLKTNNDIIKKSKYQEKRLSLKQKTDHLNPLEELIILEVASFRLFI</sequence>
<evidence type="ECO:0000313" key="2">
    <source>
        <dbReference type="Proteomes" id="UP000054783"/>
    </source>
</evidence>
<evidence type="ECO:0000313" key="1">
    <source>
        <dbReference type="EMBL" id="KRY04985.1"/>
    </source>
</evidence>
<keyword evidence="2" id="KW-1185">Reference proteome</keyword>
<gene>
    <name evidence="1" type="ORF">T12_1379</name>
</gene>
<dbReference type="EMBL" id="JYDQ01001579">
    <property type="protein sequence ID" value="KRY04985.1"/>
    <property type="molecule type" value="Genomic_DNA"/>
</dbReference>
<dbReference type="Proteomes" id="UP000054783">
    <property type="component" value="Unassembled WGS sequence"/>
</dbReference>
<comment type="caution">
    <text evidence="1">The sequence shown here is derived from an EMBL/GenBank/DDBJ whole genome shotgun (WGS) entry which is preliminary data.</text>
</comment>
<accession>A0A0V0YXK0</accession>
<reference evidence="1 2" key="1">
    <citation type="submission" date="2015-01" db="EMBL/GenBank/DDBJ databases">
        <title>Evolution of Trichinella species and genotypes.</title>
        <authorList>
            <person name="Korhonen P.K."/>
            <person name="Edoardo P."/>
            <person name="Giuseppe L.R."/>
            <person name="Gasser R.B."/>
        </authorList>
    </citation>
    <scope>NUCLEOTIDE SEQUENCE [LARGE SCALE GENOMIC DNA]</scope>
    <source>
        <strain evidence="1">ISS2496</strain>
    </source>
</reference>
<protein>
    <submittedName>
        <fullName evidence="1">Uncharacterized protein</fullName>
    </submittedName>
</protein>
<name>A0A0V0YXK0_9BILA</name>
<dbReference type="AlphaFoldDB" id="A0A0V0YXK0"/>
<proteinExistence type="predicted"/>